<keyword evidence="2" id="KW-1185">Reference proteome</keyword>
<comment type="caution">
    <text evidence="1">The sequence shown here is derived from an EMBL/GenBank/DDBJ whole genome shotgun (WGS) entry which is preliminary data.</text>
</comment>
<dbReference type="EMBL" id="VSRR010098685">
    <property type="protein sequence ID" value="MPC94469.1"/>
    <property type="molecule type" value="Genomic_DNA"/>
</dbReference>
<proteinExistence type="predicted"/>
<dbReference type="Proteomes" id="UP000324222">
    <property type="component" value="Unassembled WGS sequence"/>
</dbReference>
<evidence type="ECO:0000313" key="2">
    <source>
        <dbReference type="Proteomes" id="UP000324222"/>
    </source>
</evidence>
<gene>
    <name evidence="1" type="ORF">E2C01_089641</name>
</gene>
<accession>A0A5B7JHT0</accession>
<protein>
    <submittedName>
        <fullName evidence="1">Uncharacterized protein</fullName>
    </submittedName>
</protein>
<name>A0A5B7JHT0_PORTR</name>
<dbReference type="AlphaFoldDB" id="A0A5B7JHT0"/>
<sequence length="94" mass="10019">MAFGKVRRAAGSSCVGVVEERQSHPHSALLLPRYSQGLHEGHVIATSLPAPPPLAVLPVAEAPRWAITKVQGRTFIQRGTAHGCPHAPAQNDEE</sequence>
<reference evidence="1 2" key="1">
    <citation type="submission" date="2019-05" db="EMBL/GenBank/DDBJ databases">
        <title>Another draft genome of Portunus trituberculatus and its Hox gene families provides insights of decapod evolution.</title>
        <authorList>
            <person name="Jeong J.-H."/>
            <person name="Song I."/>
            <person name="Kim S."/>
            <person name="Choi T."/>
            <person name="Kim D."/>
            <person name="Ryu S."/>
            <person name="Kim W."/>
        </authorList>
    </citation>
    <scope>NUCLEOTIDE SEQUENCE [LARGE SCALE GENOMIC DNA]</scope>
    <source>
        <tissue evidence="1">Muscle</tissue>
    </source>
</reference>
<evidence type="ECO:0000313" key="1">
    <source>
        <dbReference type="EMBL" id="MPC94469.1"/>
    </source>
</evidence>
<organism evidence="1 2">
    <name type="scientific">Portunus trituberculatus</name>
    <name type="common">Swimming crab</name>
    <name type="synonym">Neptunus trituberculatus</name>
    <dbReference type="NCBI Taxonomy" id="210409"/>
    <lineage>
        <taxon>Eukaryota</taxon>
        <taxon>Metazoa</taxon>
        <taxon>Ecdysozoa</taxon>
        <taxon>Arthropoda</taxon>
        <taxon>Crustacea</taxon>
        <taxon>Multicrustacea</taxon>
        <taxon>Malacostraca</taxon>
        <taxon>Eumalacostraca</taxon>
        <taxon>Eucarida</taxon>
        <taxon>Decapoda</taxon>
        <taxon>Pleocyemata</taxon>
        <taxon>Brachyura</taxon>
        <taxon>Eubrachyura</taxon>
        <taxon>Portunoidea</taxon>
        <taxon>Portunidae</taxon>
        <taxon>Portuninae</taxon>
        <taxon>Portunus</taxon>
    </lineage>
</organism>